<dbReference type="OrthoDB" id="3232770at2"/>
<evidence type="ECO:0000313" key="3">
    <source>
        <dbReference type="Proteomes" id="UP000288607"/>
    </source>
</evidence>
<dbReference type="Proteomes" id="UP000288607">
    <property type="component" value="Unassembled WGS sequence"/>
</dbReference>
<feature type="compositionally biased region" description="Basic and acidic residues" evidence="1">
    <location>
        <begin position="427"/>
        <end position="437"/>
    </location>
</feature>
<proteinExistence type="predicted"/>
<feature type="region of interest" description="Disordered" evidence="1">
    <location>
        <begin position="103"/>
        <end position="124"/>
    </location>
</feature>
<keyword evidence="3" id="KW-1185">Reference proteome</keyword>
<accession>A0A430FEL9</accession>
<feature type="region of interest" description="Disordered" evidence="1">
    <location>
        <begin position="299"/>
        <end position="326"/>
    </location>
</feature>
<sequence length="538" mass="59449">MNDEQNLIRRTAIIQDTINGINDPTPWPTLAWAEHGDTLWTAGSADRAGIGELGTAYEAGDTVIRRHHIGDETTTIEAVTALPADPTRGIRAQLLDHISRWDGTRPDRSGSLSDGEPTAIPIPGGTRPIAMGWRQALDQANRNVLASDPDRVRASMLRWKLDQTARPCAWYLEANGYDLHLVEWRCTDGQATAYRYTHLQYDDTTGDGPTVTAIASSDPTAPAQATPADDTALAQASRAIYDDYQRLRDREGGVSDLEPDHAIGQSGLLHAGQAPRLLTASGRPAANWQTVVERQAIHLATPTPQPQTRAGRQRRSEPWPSVNIPAGLARPYTRKGRDGREWAKMIVIMPAGTIIHGTDVSGWRADRFMTEANQRQKREQRPVNLRFRPGEPIELFHGKGEERRTITVADQWALCTAVKTALTTPRPTHEQETRDTSGSEPDSPSGPSETAIRVARHLAEDDRTWRRARRIITGNEHRTDPTHTRTEVGKLVETAAKRYTASHPQAPAPSTRDLSQATELTLRYLAPEAHGQNKETIT</sequence>
<evidence type="ECO:0000256" key="1">
    <source>
        <dbReference type="SAM" id="MobiDB-lite"/>
    </source>
</evidence>
<organism evidence="2 3">
    <name type="scientific">Bifidobacterium callimiconis</name>
    <dbReference type="NCBI Taxonomy" id="2306973"/>
    <lineage>
        <taxon>Bacteria</taxon>
        <taxon>Bacillati</taxon>
        <taxon>Actinomycetota</taxon>
        <taxon>Actinomycetes</taxon>
        <taxon>Bifidobacteriales</taxon>
        <taxon>Bifidobacteriaceae</taxon>
        <taxon>Bifidobacterium</taxon>
    </lineage>
</organism>
<gene>
    <name evidence="2" type="ORF">D2E23_1122</name>
</gene>
<feature type="region of interest" description="Disordered" evidence="1">
    <location>
        <begin position="421"/>
        <end position="449"/>
    </location>
</feature>
<evidence type="ECO:0000313" key="2">
    <source>
        <dbReference type="EMBL" id="RSX51277.1"/>
    </source>
</evidence>
<reference evidence="2 3" key="1">
    <citation type="submission" date="2018-09" db="EMBL/GenBank/DDBJ databases">
        <title>Characterization of the phylogenetic diversity of five novel species belonging to the genus Bifidobacterium.</title>
        <authorList>
            <person name="Lugli G.A."/>
            <person name="Duranti S."/>
            <person name="Milani C."/>
        </authorList>
    </citation>
    <scope>NUCLEOTIDE SEQUENCE [LARGE SCALE GENOMIC DNA]</scope>
    <source>
        <strain evidence="2 3">2028B</strain>
    </source>
</reference>
<feature type="compositionally biased region" description="Low complexity" evidence="1">
    <location>
        <begin position="438"/>
        <end position="449"/>
    </location>
</feature>
<dbReference type="AlphaFoldDB" id="A0A430FEL9"/>
<name>A0A430FEL9_9BIFI</name>
<protein>
    <submittedName>
        <fullName evidence="2">Uncharacterized protein</fullName>
    </submittedName>
</protein>
<comment type="caution">
    <text evidence="2">The sequence shown here is derived from an EMBL/GenBank/DDBJ whole genome shotgun (WGS) entry which is preliminary data.</text>
</comment>
<dbReference type="RefSeq" id="WP_126029994.1">
    <property type="nucleotide sequence ID" value="NZ_QXGJ01000004.1"/>
</dbReference>
<dbReference type="EMBL" id="QXGJ01000004">
    <property type="protein sequence ID" value="RSX51277.1"/>
    <property type="molecule type" value="Genomic_DNA"/>
</dbReference>